<dbReference type="EMBL" id="GG770381">
    <property type="protein sequence ID" value="EFG28622.2"/>
    <property type="molecule type" value="Genomic_DNA"/>
</dbReference>
<proteinExistence type="predicted"/>
<reference evidence="1 2" key="1">
    <citation type="submission" date="2010-03" db="EMBL/GenBank/DDBJ databases">
        <title>The Genome Sequence of Fusobacterium sp. 1_1_41FAA.</title>
        <authorList>
            <consortium name="The Broad Institute Genome Sequencing Platform"/>
            <person name="Ward D."/>
            <person name="Earl A."/>
            <person name="Feldgarden M."/>
            <person name="Gevers D."/>
            <person name="Young S.K."/>
            <person name="Zeng Q."/>
            <person name="Koehrsen M."/>
            <person name="Alvarado L."/>
            <person name="Berlin A."/>
            <person name="Borenstein D."/>
            <person name="Chapman S."/>
            <person name="Chen Z."/>
            <person name="Engels R."/>
            <person name="Freedman E."/>
            <person name="Gellesch M."/>
            <person name="Goldberg J."/>
            <person name="Griggs A."/>
            <person name="Gujja S."/>
            <person name="Heilman E."/>
            <person name="Heiman D."/>
            <person name="Hepburn T."/>
            <person name="Howarth C."/>
            <person name="Jen D."/>
            <person name="Larson L."/>
            <person name="Mehta T."/>
            <person name="Park D."/>
            <person name="Pearson M."/>
            <person name="Richards J."/>
            <person name="Roberts A."/>
            <person name="Saif S."/>
            <person name="Shea T."/>
            <person name="Shenoy N."/>
            <person name="Sisk P."/>
            <person name="Stolte C."/>
            <person name="Sykes S."/>
            <person name="Walk T."/>
            <person name="White J."/>
            <person name="Yandava C."/>
            <person name="Strauss J.C."/>
            <person name="Ambrose C.E."/>
            <person name="Allen-Vercoe E."/>
            <person name="Haas B."/>
            <person name="Henn M.R."/>
            <person name="Nusbaum C."/>
            <person name="Birren B."/>
        </authorList>
    </citation>
    <scope>NUCLEOTIDE SEQUENCE [LARGE SCALE GENOMIC DNA]</scope>
    <source>
        <strain evidence="1 2">1_1_41FAA</strain>
    </source>
</reference>
<accession>D6LEN7</accession>
<evidence type="ECO:0000313" key="2">
    <source>
        <dbReference type="Proteomes" id="UP000003964"/>
    </source>
</evidence>
<protein>
    <submittedName>
        <fullName evidence="1">Dynein heavy chain 2</fullName>
    </submittedName>
</protein>
<gene>
    <name evidence="1" type="ORF">HMPREF0400_00173</name>
</gene>
<dbReference type="AlphaFoldDB" id="D6LEN7"/>
<evidence type="ECO:0000313" key="1">
    <source>
        <dbReference type="EMBL" id="EFG28622.2"/>
    </source>
</evidence>
<sequence length="160" mass="18878">MIFMRKIRVTHKDGDMQGITLMYLINKYLKINRELWDKEGMVLNRYYKAILTRTIKASDKIVDKFKKNINYNAEKEILKVLDEVFVACEHKENGDNLELLRTMFLVIMMLGTINFHKKKMIGVVLKSMITDVFNVFEDFKTMWLKEIDDSVVRLEEAGAC</sequence>
<name>D6LEN7_9FUSO</name>
<organism evidence="1 2">
    <name type="scientific">Fusobacterium periodonticum 1_1_41FAA</name>
    <dbReference type="NCBI Taxonomy" id="469621"/>
    <lineage>
        <taxon>Bacteria</taxon>
        <taxon>Fusobacteriati</taxon>
        <taxon>Fusobacteriota</taxon>
        <taxon>Fusobacteriia</taxon>
        <taxon>Fusobacteriales</taxon>
        <taxon>Fusobacteriaceae</taxon>
        <taxon>Fusobacterium</taxon>
    </lineage>
</organism>
<dbReference type="Proteomes" id="UP000003964">
    <property type="component" value="Unassembled WGS sequence"/>
</dbReference>